<keyword evidence="1" id="KW-0648">Protein biosynthesis</keyword>
<dbReference type="Pfam" id="PF04315">
    <property type="entry name" value="EpmC"/>
    <property type="match status" value="1"/>
</dbReference>
<evidence type="ECO:0000313" key="1">
    <source>
        <dbReference type="EMBL" id="KAF1021427.1"/>
    </source>
</evidence>
<accession>A0A833PD65</accession>
<dbReference type="AlphaFoldDB" id="A0A833PD65"/>
<comment type="caution">
    <text evidence="1">The sequence shown here is derived from an EMBL/GenBank/DDBJ whole genome shotgun (WGS) entry which is preliminary data.</text>
</comment>
<reference evidence="2" key="1">
    <citation type="journal article" date="2020" name="MBio">
        <title>Horizontal gene transfer to a defensive symbiont with a reduced genome amongst a multipartite beetle microbiome.</title>
        <authorList>
            <person name="Waterworth S.C."/>
            <person name="Florez L.V."/>
            <person name="Rees E.R."/>
            <person name="Hertweck C."/>
            <person name="Kaltenpoth M."/>
            <person name="Kwan J.C."/>
        </authorList>
    </citation>
    <scope>NUCLEOTIDE SEQUENCE [LARGE SCALE GENOMIC DNA]</scope>
</reference>
<dbReference type="GO" id="GO:0003746">
    <property type="term" value="F:translation elongation factor activity"/>
    <property type="evidence" value="ECO:0007669"/>
    <property type="project" value="UniProtKB-KW"/>
</dbReference>
<sequence length="221" mass="25544">MHQLQPQPEVTTSLQFNTRLASENTLEVTDLQRSQWTILQTEAEQVDWLILHFNCWFSHLNVTLVRGDFEPEYFPATENTPARIQFAHGFFNSALHEISHWTIAGEQRRSLPDLGYWYAPDGRTAEQQALFEQVEIKPQAIEWLFSKAFGRKFRVSLDNLTGEAGQGTTFKDHVYSQVQCFFSGETKLPRDAQRFIECICAYTRSGKTLQSTEFNRNDLDG</sequence>
<protein>
    <submittedName>
        <fullName evidence="1">Elongation factor P hydroxylase</fullName>
    </submittedName>
</protein>
<organism evidence="1 2">
    <name type="scientific">Acinetobacter bereziniae</name>
    <name type="common">Acinetobacter genomosp. 10</name>
    <dbReference type="NCBI Taxonomy" id="106648"/>
    <lineage>
        <taxon>Bacteria</taxon>
        <taxon>Pseudomonadati</taxon>
        <taxon>Pseudomonadota</taxon>
        <taxon>Gammaproteobacteria</taxon>
        <taxon>Moraxellales</taxon>
        <taxon>Moraxellaceae</taxon>
        <taxon>Acinetobacter</taxon>
    </lineage>
</organism>
<dbReference type="Proteomes" id="UP000490535">
    <property type="component" value="Unassembled WGS sequence"/>
</dbReference>
<gene>
    <name evidence="1" type="primary">epmC</name>
    <name evidence="1" type="ORF">GAK29_03405</name>
</gene>
<name>A0A833PD65_ACIBZ</name>
<keyword evidence="1" id="KW-0251">Elongation factor</keyword>
<dbReference type="InterPro" id="IPR007411">
    <property type="entry name" value="EpmC"/>
</dbReference>
<dbReference type="EMBL" id="WNDP01000106">
    <property type="protein sequence ID" value="KAF1021427.1"/>
    <property type="molecule type" value="Genomic_DNA"/>
</dbReference>
<proteinExistence type="predicted"/>
<evidence type="ECO:0000313" key="2">
    <source>
        <dbReference type="Proteomes" id="UP000490535"/>
    </source>
</evidence>